<dbReference type="Proteomes" id="UP000077266">
    <property type="component" value="Unassembled WGS sequence"/>
</dbReference>
<evidence type="ECO:0000313" key="1">
    <source>
        <dbReference type="EMBL" id="KZV90335.1"/>
    </source>
</evidence>
<dbReference type="InParanoid" id="A0A165GCZ9"/>
<evidence type="ECO:0000313" key="2">
    <source>
        <dbReference type="Proteomes" id="UP000077266"/>
    </source>
</evidence>
<gene>
    <name evidence="1" type="ORF">EXIGLDRAFT_720487</name>
</gene>
<organism evidence="1 2">
    <name type="scientific">Exidia glandulosa HHB12029</name>
    <dbReference type="NCBI Taxonomy" id="1314781"/>
    <lineage>
        <taxon>Eukaryota</taxon>
        <taxon>Fungi</taxon>
        <taxon>Dikarya</taxon>
        <taxon>Basidiomycota</taxon>
        <taxon>Agaricomycotina</taxon>
        <taxon>Agaricomycetes</taxon>
        <taxon>Auriculariales</taxon>
        <taxon>Exidiaceae</taxon>
        <taxon>Exidia</taxon>
    </lineage>
</organism>
<proteinExistence type="predicted"/>
<name>A0A165GCZ9_EXIGL</name>
<reference evidence="1 2" key="1">
    <citation type="journal article" date="2016" name="Mol. Biol. Evol.">
        <title>Comparative Genomics of Early-Diverging Mushroom-Forming Fungi Provides Insights into the Origins of Lignocellulose Decay Capabilities.</title>
        <authorList>
            <person name="Nagy L.G."/>
            <person name="Riley R."/>
            <person name="Tritt A."/>
            <person name="Adam C."/>
            <person name="Daum C."/>
            <person name="Floudas D."/>
            <person name="Sun H."/>
            <person name="Yadav J.S."/>
            <person name="Pangilinan J."/>
            <person name="Larsson K.H."/>
            <person name="Matsuura K."/>
            <person name="Barry K."/>
            <person name="Labutti K."/>
            <person name="Kuo R."/>
            <person name="Ohm R.A."/>
            <person name="Bhattacharya S.S."/>
            <person name="Shirouzu T."/>
            <person name="Yoshinaga Y."/>
            <person name="Martin F.M."/>
            <person name="Grigoriev I.V."/>
            <person name="Hibbett D.S."/>
        </authorList>
    </citation>
    <scope>NUCLEOTIDE SEQUENCE [LARGE SCALE GENOMIC DNA]</scope>
    <source>
        <strain evidence="1 2">HHB12029</strain>
    </source>
</reference>
<dbReference type="AlphaFoldDB" id="A0A165GCZ9"/>
<dbReference type="SUPFAM" id="SSF81383">
    <property type="entry name" value="F-box domain"/>
    <property type="match status" value="1"/>
</dbReference>
<dbReference type="OrthoDB" id="2911838at2759"/>
<accession>A0A165GCZ9</accession>
<sequence>MLTDDVVNRVLDLFAFEDLRPVLAVCKQWRHLALQHPSYWADISLRGTSPGAVELFKVLLARSGTRRIRLTIIIPEPWELFSDIILPAFATHLSHVGTLELKLPASHMTASLNALRRPAPIITRLLLHAFIDSADLSLNATMPPPYPILPVDVFCNNAPSLRHLTAANVTLPPVVVPALSAVTEFMTAFFEQVDEMPLPNVFLYFPQLHTLAIGGSAILYDPAYWDRRNWDNLCCLLLNTFYECNQYILTCLPVDKLPLIHAAYCENDQPDLLIRHLDGPLSVTFADRERDNPTLFLINMTAQRNGMTRTFTELWPDWSDRPPHNLFERVDISQRIVSLTIPDTIWSRVANLHLSLPGVIELRLHLHNNEFSVPLTECSLTVPKLRTLVLRSDIDSAFARPALLVDLVQSAVSQVAYPISLALENVFVDSGRSMLRDFFDPITHQALDLWRYPAPRTFTSKG</sequence>
<dbReference type="InterPro" id="IPR036047">
    <property type="entry name" value="F-box-like_dom_sf"/>
</dbReference>
<protein>
    <submittedName>
        <fullName evidence="1">Uncharacterized protein</fullName>
    </submittedName>
</protein>
<dbReference type="EMBL" id="KV426051">
    <property type="protein sequence ID" value="KZV90335.1"/>
    <property type="molecule type" value="Genomic_DNA"/>
</dbReference>
<keyword evidence="2" id="KW-1185">Reference proteome</keyword>